<dbReference type="PROSITE" id="PS00194">
    <property type="entry name" value="THIOREDOXIN_1"/>
    <property type="match status" value="1"/>
</dbReference>
<dbReference type="KEGG" id="ntd:EGO55_18715"/>
<gene>
    <name evidence="4" type="ORF">NT2_06_01360</name>
</gene>
<dbReference type="PROSITE" id="PS51352">
    <property type="entry name" value="THIOREDOXIN_2"/>
    <property type="match status" value="1"/>
</dbReference>
<feature type="chain" id="PRO_5030177663" evidence="2">
    <location>
        <begin position="30"/>
        <end position="171"/>
    </location>
</feature>
<dbReference type="Gene3D" id="3.40.30.10">
    <property type="entry name" value="Glutaredoxin"/>
    <property type="match status" value="1"/>
</dbReference>
<evidence type="ECO:0000256" key="2">
    <source>
        <dbReference type="SAM" id="SignalP"/>
    </source>
</evidence>
<comment type="caution">
    <text evidence="4">The sequence shown here is derived from an EMBL/GenBank/DDBJ whole genome shotgun (WGS) entry which is preliminary data.</text>
</comment>
<evidence type="ECO:0000259" key="3">
    <source>
        <dbReference type="PROSITE" id="PS51352"/>
    </source>
</evidence>
<evidence type="ECO:0000256" key="1">
    <source>
        <dbReference type="ARBA" id="ARBA00023284"/>
    </source>
</evidence>
<dbReference type="CDD" id="cd02966">
    <property type="entry name" value="TlpA_like_family"/>
    <property type="match status" value="1"/>
</dbReference>
<protein>
    <submittedName>
        <fullName evidence="4">Putative thiol-disulfide oxidoreductase</fullName>
    </submittedName>
</protein>
<dbReference type="OrthoDB" id="9799347at2"/>
<dbReference type="AlphaFoldDB" id="U2Y8V2"/>
<dbReference type="SUPFAM" id="SSF52833">
    <property type="entry name" value="Thioredoxin-like"/>
    <property type="match status" value="1"/>
</dbReference>
<evidence type="ECO:0000313" key="5">
    <source>
        <dbReference type="Proteomes" id="UP000016568"/>
    </source>
</evidence>
<dbReference type="PANTHER" id="PTHR42852">
    <property type="entry name" value="THIOL:DISULFIDE INTERCHANGE PROTEIN DSBE"/>
    <property type="match status" value="1"/>
</dbReference>
<name>U2Y8V2_9SPHN</name>
<keyword evidence="2" id="KW-0732">Signal</keyword>
<dbReference type="InterPro" id="IPR013766">
    <property type="entry name" value="Thioredoxin_domain"/>
</dbReference>
<dbReference type="InterPro" id="IPR036249">
    <property type="entry name" value="Thioredoxin-like_sf"/>
</dbReference>
<dbReference type="InterPro" id="IPR017937">
    <property type="entry name" value="Thioredoxin_CS"/>
</dbReference>
<dbReference type="RefSeq" id="WP_021690601.1">
    <property type="nucleotide sequence ID" value="NZ_BASZ01000006.1"/>
</dbReference>
<dbReference type="EMBL" id="BASZ01000006">
    <property type="protein sequence ID" value="GAD49696.1"/>
    <property type="molecule type" value="Genomic_DNA"/>
</dbReference>
<dbReference type="InterPro" id="IPR050553">
    <property type="entry name" value="Thioredoxin_ResA/DsbE_sf"/>
</dbReference>
<dbReference type="GO" id="GO:0016209">
    <property type="term" value="F:antioxidant activity"/>
    <property type="evidence" value="ECO:0007669"/>
    <property type="project" value="InterPro"/>
</dbReference>
<sequence length="171" mass="18391">MRAPFIPIAILIASLLSLCGAVVFSAVEAAEPATISGRTIAGNSFDVKNDTGRVVIVNFWATWCLPCRAEMPALDSYYQAHHAAGIEMVAISMDDPSKAQTVRSVAAAFHFPVALARDVRIPGAYRPSQLPVTLVFGRDGRLRFDSRRVPGLMTQAQLDRIAGPLLAEAGR</sequence>
<dbReference type="eggNOG" id="COG0526">
    <property type="taxonomic scope" value="Bacteria"/>
</dbReference>
<keyword evidence="1" id="KW-0676">Redox-active center</keyword>
<dbReference type="Proteomes" id="UP000016568">
    <property type="component" value="Unassembled WGS sequence"/>
</dbReference>
<keyword evidence="5" id="KW-1185">Reference proteome</keyword>
<dbReference type="PANTHER" id="PTHR42852:SF13">
    <property type="entry name" value="PROTEIN DIPZ"/>
    <property type="match status" value="1"/>
</dbReference>
<feature type="signal peptide" evidence="2">
    <location>
        <begin position="1"/>
        <end position="29"/>
    </location>
</feature>
<proteinExistence type="predicted"/>
<reference evidence="4 5" key="1">
    <citation type="submission" date="2013-09" db="EMBL/GenBank/DDBJ databases">
        <title>Whole genome shotgun sequence of Novosphingobium tardaugens NBRC 16725.</title>
        <authorList>
            <person name="Isaki S."/>
            <person name="Hosoyama A."/>
            <person name="Tsuchikane K."/>
            <person name="Katsumata H."/>
            <person name="Ando Y."/>
            <person name="Yamazaki S."/>
            <person name="Fujita N."/>
        </authorList>
    </citation>
    <scope>NUCLEOTIDE SEQUENCE [LARGE SCALE GENOMIC DNA]</scope>
    <source>
        <strain evidence="4 5">NBRC 16725</strain>
    </source>
</reference>
<evidence type="ECO:0000313" key="4">
    <source>
        <dbReference type="EMBL" id="GAD49696.1"/>
    </source>
</evidence>
<feature type="domain" description="Thioredoxin" evidence="3">
    <location>
        <begin position="24"/>
        <end position="167"/>
    </location>
</feature>
<accession>U2Y8V2</accession>
<organism evidence="4 5">
    <name type="scientific">Caenibius tardaugens NBRC 16725</name>
    <dbReference type="NCBI Taxonomy" id="1219035"/>
    <lineage>
        <taxon>Bacteria</taxon>
        <taxon>Pseudomonadati</taxon>
        <taxon>Pseudomonadota</taxon>
        <taxon>Alphaproteobacteria</taxon>
        <taxon>Sphingomonadales</taxon>
        <taxon>Erythrobacteraceae</taxon>
        <taxon>Caenibius</taxon>
    </lineage>
</organism>
<dbReference type="Pfam" id="PF00578">
    <property type="entry name" value="AhpC-TSA"/>
    <property type="match status" value="1"/>
</dbReference>
<dbReference type="GO" id="GO:0015036">
    <property type="term" value="F:disulfide oxidoreductase activity"/>
    <property type="evidence" value="ECO:0007669"/>
    <property type="project" value="UniProtKB-ARBA"/>
</dbReference>
<dbReference type="InterPro" id="IPR000866">
    <property type="entry name" value="AhpC/TSA"/>
</dbReference>